<proteinExistence type="predicted"/>
<name>A0A0A8ZGP9_ARUDO</name>
<reference evidence="1" key="2">
    <citation type="journal article" date="2015" name="Data Brief">
        <title>Shoot transcriptome of the giant reed, Arundo donax.</title>
        <authorList>
            <person name="Barrero R.A."/>
            <person name="Guerrero F.D."/>
            <person name="Moolhuijzen P."/>
            <person name="Goolsby J.A."/>
            <person name="Tidwell J."/>
            <person name="Bellgard S.E."/>
            <person name="Bellgard M.I."/>
        </authorList>
    </citation>
    <scope>NUCLEOTIDE SEQUENCE</scope>
    <source>
        <tissue evidence="1">Shoot tissue taken approximately 20 cm above the soil surface</tissue>
    </source>
</reference>
<dbReference type="AlphaFoldDB" id="A0A0A8ZGP9"/>
<organism evidence="1">
    <name type="scientific">Arundo donax</name>
    <name type="common">Giant reed</name>
    <name type="synonym">Donax arundinaceus</name>
    <dbReference type="NCBI Taxonomy" id="35708"/>
    <lineage>
        <taxon>Eukaryota</taxon>
        <taxon>Viridiplantae</taxon>
        <taxon>Streptophyta</taxon>
        <taxon>Embryophyta</taxon>
        <taxon>Tracheophyta</taxon>
        <taxon>Spermatophyta</taxon>
        <taxon>Magnoliopsida</taxon>
        <taxon>Liliopsida</taxon>
        <taxon>Poales</taxon>
        <taxon>Poaceae</taxon>
        <taxon>PACMAD clade</taxon>
        <taxon>Arundinoideae</taxon>
        <taxon>Arundineae</taxon>
        <taxon>Arundo</taxon>
    </lineage>
</organism>
<protein>
    <submittedName>
        <fullName evidence="1">Uncharacterized protein</fullName>
    </submittedName>
</protein>
<evidence type="ECO:0000313" key="1">
    <source>
        <dbReference type="EMBL" id="JAD36863.1"/>
    </source>
</evidence>
<accession>A0A0A8ZGP9</accession>
<sequence length="36" mass="4136">MELDLAEIPDEYLYSLIHAIVASRIYFAMDMCSVLV</sequence>
<dbReference type="EMBL" id="GBRH01261032">
    <property type="protein sequence ID" value="JAD36863.1"/>
    <property type="molecule type" value="Transcribed_RNA"/>
</dbReference>
<reference evidence="1" key="1">
    <citation type="submission" date="2014-09" db="EMBL/GenBank/DDBJ databases">
        <authorList>
            <person name="Magalhaes I.L.F."/>
            <person name="Oliveira U."/>
            <person name="Santos F.R."/>
            <person name="Vidigal T.H.D.A."/>
            <person name="Brescovit A.D."/>
            <person name="Santos A.J."/>
        </authorList>
    </citation>
    <scope>NUCLEOTIDE SEQUENCE</scope>
    <source>
        <tissue evidence="1">Shoot tissue taken approximately 20 cm above the soil surface</tissue>
    </source>
</reference>